<evidence type="ECO:0000313" key="1">
    <source>
        <dbReference type="EMBL" id="KAJ3559610.1"/>
    </source>
</evidence>
<dbReference type="Proteomes" id="UP001213000">
    <property type="component" value="Unassembled WGS sequence"/>
</dbReference>
<organism evidence="1 2">
    <name type="scientific">Leucocoprinus birnbaumii</name>
    <dbReference type="NCBI Taxonomy" id="56174"/>
    <lineage>
        <taxon>Eukaryota</taxon>
        <taxon>Fungi</taxon>
        <taxon>Dikarya</taxon>
        <taxon>Basidiomycota</taxon>
        <taxon>Agaricomycotina</taxon>
        <taxon>Agaricomycetes</taxon>
        <taxon>Agaricomycetidae</taxon>
        <taxon>Agaricales</taxon>
        <taxon>Agaricineae</taxon>
        <taxon>Agaricaceae</taxon>
        <taxon>Leucocoprinus</taxon>
    </lineage>
</organism>
<dbReference type="EMBL" id="JANIEX010001291">
    <property type="protein sequence ID" value="KAJ3559610.1"/>
    <property type="molecule type" value="Genomic_DNA"/>
</dbReference>
<reference evidence="1" key="1">
    <citation type="submission" date="2022-07" db="EMBL/GenBank/DDBJ databases">
        <title>Genome Sequence of Leucocoprinus birnbaumii.</title>
        <authorList>
            <person name="Buettner E."/>
        </authorList>
    </citation>
    <scope>NUCLEOTIDE SEQUENCE</scope>
    <source>
        <strain evidence="1">VT141</strain>
    </source>
</reference>
<gene>
    <name evidence="1" type="ORF">NP233_g11221</name>
</gene>
<protein>
    <submittedName>
        <fullName evidence="1">Uncharacterized protein</fullName>
    </submittedName>
</protein>
<name>A0AAD5VJB0_9AGAR</name>
<keyword evidence="2" id="KW-1185">Reference proteome</keyword>
<sequence length="211" mass="24075">MDLSKKTASDLESIIARAEMMEETWADPTVVKQTSPRKRYLRPRSCGPDGAWCTPVAIMNDWVVYRNSTLAKRAYIWECFSGNEPETTSTLRYELNFTVRELWLLHHHVDHASGVFYIVHSSNPRGIGENTIQVLGFEPQTSSGPRKEIDFTVEIPSGETYRTFIKDHVLYVYRSPPSCRDLSCDIINLQTKAISSVCVCELHFVKGRQPC</sequence>
<evidence type="ECO:0000313" key="2">
    <source>
        <dbReference type="Proteomes" id="UP001213000"/>
    </source>
</evidence>
<dbReference type="AlphaFoldDB" id="A0AAD5VJB0"/>
<comment type="caution">
    <text evidence="1">The sequence shown here is derived from an EMBL/GenBank/DDBJ whole genome shotgun (WGS) entry which is preliminary data.</text>
</comment>
<accession>A0AAD5VJB0</accession>
<proteinExistence type="predicted"/>